<accession>A0A1Y0B2B2</accession>
<gene>
    <name evidence="1" type="ORF">AEK19_MT1386</name>
</gene>
<keyword evidence="1" id="KW-0496">Mitochondrion</keyword>
<protein>
    <submittedName>
        <fullName evidence="1">Uncharacterized protein</fullName>
    </submittedName>
</protein>
<dbReference type="AlphaFoldDB" id="A0A1Y0B2B2"/>
<dbReference type="EMBL" id="KY774314">
    <property type="protein sequence ID" value="ART31582.1"/>
    <property type="molecule type" value="Genomic_DNA"/>
</dbReference>
<geneLocation type="mitochondrion" evidence="1"/>
<sequence length="44" mass="4998">MLGSTSYGEIGPLPEREGEGKDFWLYSGSPPWSWYWQGPTVFSD</sequence>
<name>A0A1Y0B2B2_9LAMI</name>
<organism evidence="1">
    <name type="scientific">Utricularia reniformis</name>
    <dbReference type="NCBI Taxonomy" id="192314"/>
    <lineage>
        <taxon>Eukaryota</taxon>
        <taxon>Viridiplantae</taxon>
        <taxon>Streptophyta</taxon>
        <taxon>Embryophyta</taxon>
        <taxon>Tracheophyta</taxon>
        <taxon>Spermatophyta</taxon>
        <taxon>Magnoliopsida</taxon>
        <taxon>eudicotyledons</taxon>
        <taxon>Gunneridae</taxon>
        <taxon>Pentapetalae</taxon>
        <taxon>asterids</taxon>
        <taxon>lamiids</taxon>
        <taxon>Lamiales</taxon>
        <taxon>Lentibulariaceae</taxon>
        <taxon>Utricularia</taxon>
    </lineage>
</organism>
<evidence type="ECO:0000313" key="1">
    <source>
        <dbReference type="EMBL" id="ART31582.1"/>
    </source>
</evidence>
<proteinExistence type="predicted"/>
<reference evidence="1" key="1">
    <citation type="submission" date="2017-03" db="EMBL/GenBank/DDBJ databases">
        <title>The mitochondrial genome of the carnivorous plant Utricularia reniformis (Lentibulariaceae): structure, comparative analysis and evolutionary landmarks.</title>
        <authorList>
            <person name="Silva S.R."/>
            <person name="Alvarenga D.O."/>
            <person name="Michael T.P."/>
            <person name="Miranda V.F.O."/>
            <person name="Varani A.M."/>
        </authorList>
    </citation>
    <scope>NUCLEOTIDE SEQUENCE</scope>
</reference>